<protein>
    <submittedName>
        <fullName evidence="1">Uncharacterized protein</fullName>
    </submittedName>
</protein>
<evidence type="ECO:0000313" key="2">
    <source>
        <dbReference type="Proteomes" id="UP000054928"/>
    </source>
</evidence>
<evidence type="ECO:0000313" key="1">
    <source>
        <dbReference type="EMBL" id="CEG43763.1"/>
    </source>
</evidence>
<dbReference type="GeneID" id="36409110"/>
<dbReference type="RefSeq" id="XP_024580132.1">
    <property type="nucleotide sequence ID" value="XM_024729789.1"/>
</dbReference>
<sequence>MTKFTFKDSKNIMLSGKWTNVLLEVLVFYVRHGERYPLFPLVRKRKLANKSWRSPSARGNKRVNEKADASTLRTNEQLSIEVFASSYPNLVRSKHQSLQPSRAKTDSDDAEKLGLCRRDDSDSYIISIDYQHFAGAMVCGLTAIDTPSTTKMEKVTSTQYVRISSV</sequence>
<name>A0A0N7L6A9_PLAHL</name>
<dbReference type="Proteomes" id="UP000054928">
    <property type="component" value="Unassembled WGS sequence"/>
</dbReference>
<dbReference type="EMBL" id="CCYD01000810">
    <property type="protein sequence ID" value="CEG43763.1"/>
    <property type="molecule type" value="Genomic_DNA"/>
</dbReference>
<accession>A0A0N7L6A9</accession>
<keyword evidence="2" id="KW-1185">Reference proteome</keyword>
<reference evidence="2" key="1">
    <citation type="submission" date="2014-09" db="EMBL/GenBank/DDBJ databases">
        <authorList>
            <person name="Sharma Rahul"/>
            <person name="Thines Marco"/>
        </authorList>
    </citation>
    <scope>NUCLEOTIDE SEQUENCE [LARGE SCALE GENOMIC DNA]</scope>
</reference>
<proteinExistence type="predicted"/>
<dbReference type="AlphaFoldDB" id="A0A0N7L6A9"/>
<organism evidence="1 2">
    <name type="scientific">Plasmopara halstedii</name>
    <name type="common">Downy mildew of sunflower</name>
    <dbReference type="NCBI Taxonomy" id="4781"/>
    <lineage>
        <taxon>Eukaryota</taxon>
        <taxon>Sar</taxon>
        <taxon>Stramenopiles</taxon>
        <taxon>Oomycota</taxon>
        <taxon>Peronosporomycetes</taxon>
        <taxon>Peronosporales</taxon>
        <taxon>Peronosporaceae</taxon>
        <taxon>Plasmopara</taxon>
    </lineage>
</organism>